<accession>A0A3M7SMG6</accession>
<keyword evidence="1" id="KW-0812">Transmembrane</keyword>
<keyword evidence="3" id="KW-1185">Reference proteome</keyword>
<protein>
    <submittedName>
        <fullName evidence="2">Uncharacterized protein</fullName>
    </submittedName>
</protein>
<dbReference type="Proteomes" id="UP000276133">
    <property type="component" value="Unassembled WGS sequence"/>
</dbReference>
<dbReference type="EMBL" id="REGN01001104">
    <property type="protein sequence ID" value="RNA37024.1"/>
    <property type="molecule type" value="Genomic_DNA"/>
</dbReference>
<evidence type="ECO:0000313" key="3">
    <source>
        <dbReference type="Proteomes" id="UP000276133"/>
    </source>
</evidence>
<evidence type="ECO:0000256" key="1">
    <source>
        <dbReference type="SAM" id="Phobius"/>
    </source>
</evidence>
<feature type="transmembrane region" description="Helical" evidence="1">
    <location>
        <begin position="48"/>
        <end position="67"/>
    </location>
</feature>
<organism evidence="2 3">
    <name type="scientific">Brachionus plicatilis</name>
    <name type="common">Marine rotifer</name>
    <name type="synonym">Brachionus muelleri</name>
    <dbReference type="NCBI Taxonomy" id="10195"/>
    <lineage>
        <taxon>Eukaryota</taxon>
        <taxon>Metazoa</taxon>
        <taxon>Spiralia</taxon>
        <taxon>Gnathifera</taxon>
        <taxon>Rotifera</taxon>
        <taxon>Eurotatoria</taxon>
        <taxon>Monogononta</taxon>
        <taxon>Pseudotrocha</taxon>
        <taxon>Ploima</taxon>
        <taxon>Brachionidae</taxon>
        <taxon>Brachionus</taxon>
    </lineage>
</organism>
<dbReference type="AlphaFoldDB" id="A0A3M7SMG6"/>
<keyword evidence="1" id="KW-1133">Transmembrane helix</keyword>
<reference evidence="2 3" key="1">
    <citation type="journal article" date="2018" name="Sci. Rep.">
        <title>Genomic signatures of local adaptation to the degree of environmental predictability in rotifers.</title>
        <authorList>
            <person name="Franch-Gras L."/>
            <person name="Hahn C."/>
            <person name="Garcia-Roger E.M."/>
            <person name="Carmona M.J."/>
            <person name="Serra M."/>
            <person name="Gomez A."/>
        </authorList>
    </citation>
    <scope>NUCLEOTIDE SEQUENCE [LARGE SCALE GENOMIC DNA]</scope>
    <source>
        <strain evidence="2">HYR1</strain>
    </source>
</reference>
<name>A0A3M7SMG6_BRAPC</name>
<keyword evidence="1" id="KW-0472">Membrane</keyword>
<gene>
    <name evidence="2" type="ORF">BpHYR1_033609</name>
</gene>
<sequence>MLVVLPYVDLMTLPPGQCISRILRRLPVWRVFRLFLSDAHIPQHSLPYINVAFTTVLYSLSFVSLYYNQVTILKTGQF</sequence>
<proteinExistence type="predicted"/>
<comment type="caution">
    <text evidence="2">The sequence shown here is derived from an EMBL/GenBank/DDBJ whole genome shotgun (WGS) entry which is preliminary data.</text>
</comment>
<evidence type="ECO:0000313" key="2">
    <source>
        <dbReference type="EMBL" id="RNA37024.1"/>
    </source>
</evidence>